<dbReference type="Proteomes" id="UP000679179">
    <property type="component" value="Unassembled WGS sequence"/>
</dbReference>
<dbReference type="EMBL" id="BOPZ01000004">
    <property type="protein sequence ID" value="GIM28118.1"/>
    <property type="molecule type" value="Genomic_DNA"/>
</dbReference>
<dbReference type="RefSeq" id="WP_212902853.1">
    <property type="nucleotide sequence ID" value="NZ_BOPZ01000004.1"/>
</dbReference>
<reference evidence="1" key="1">
    <citation type="submission" date="2021-03" db="EMBL/GenBank/DDBJ databases">
        <title>Taxonomic study of Clostridium polyendosporum from meadow-gley soil under rice.</title>
        <authorList>
            <person name="Kobayashi H."/>
            <person name="Tanizawa Y."/>
            <person name="Yagura M."/>
        </authorList>
    </citation>
    <scope>NUCLEOTIDE SEQUENCE</scope>
    <source>
        <strain evidence="1">JCM 30710</strain>
    </source>
</reference>
<comment type="caution">
    <text evidence="1">The sequence shown here is derived from an EMBL/GenBank/DDBJ whole genome shotgun (WGS) entry which is preliminary data.</text>
</comment>
<evidence type="ECO:0000313" key="2">
    <source>
        <dbReference type="Proteomes" id="UP000679179"/>
    </source>
</evidence>
<accession>A0A919S021</accession>
<protein>
    <recommendedName>
        <fullName evidence="3">DUF4003 domain-containing protein</fullName>
    </recommendedName>
</protein>
<evidence type="ECO:0000313" key="1">
    <source>
        <dbReference type="EMBL" id="GIM28118.1"/>
    </source>
</evidence>
<dbReference type="InterPro" id="IPR025062">
    <property type="entry name" value="DUF4003"/>
</dbReference>
<sequence length="316" mass="37068">MDYRLKYKIDNMINNYRRCEEELKYDGLYMNHFAALIFTNSDKEINSKKIRHIRKYIKENTIWFSSFRGDTLYMLSILLSIEENWEIRFKRILTWEERLKEEGFVESSYLSIGIWVLTEYFNDNEIEKASKKMYEIYSLIKKKYKNVTSVDDYVLCALLVVIDMNSDIYINVIDSSFNRVTSEGLTTNNGAQTLANILCIDFINWKVNLQKSIDILKNVEKMGGKVQPQHTAIVGLGAVVSDNINIFIKEVKKINSYLCEYPEYSFFMDRSFRLILSMAISIFYHIKGNKFINSIIALTINYTLLNQQQGLISSIN</sequence>
<organism evidence="1 2">
    <name type="scientific">Clostridium polyendosporum</name>
    <dbReference type="NCBI Taxonomy" id="69208"/>
    <lineage>
        <taxon>Bacteria</taxon>
        <taxon>Bacillati</taxon>
        <taxon>Bacillota</taxon>
        <taxon>Clostridia</taxon>
        <taxon>Eubacteriales</taxon>
        <taxon>Clostridiaceae</taxon>
        <taxon>Clostridium</taxon>
    </lineage>
</organism>
<evidence type="ECO:0008006" key="3">
    <source>
        <dbReference type="Google" id="ProtNLM"/>
    </source>
</evidence>
<name>A0A919S021_9CLOT</name>
<keyword evidence="2" id="KW-1185">Reference proteome</keyword>
<dbReference type="Pfam" id="PF13170">
    <property type="entry name" value="DUF4003"/>
    <property type="match status" value="1"/>
</dbReference>
<dbReference type="AlphaFoldDB" id="A0A919S021"/>
<proteinExistence type="predicted"/>
<gene>
    <name evidence="1" type="ORF">CPJCM30710_07840</name>
</gene>